<comment type="subunit">
    <text evidence="11">The RNAP catalytic core consists of 2 alpha, 1 beta, 1 beta' and 1 omega subunit. When a sigma factor is associated with the core the holoenzyme is formed, which can initiate transcription.</text>
</comment>
<evidence type="ECO:0000313" key="12">
    <source>
        <dbReference type="EMBL" id="CBY82447.1"/>
    </source>
</evidence>
<keyword evidence="6 11" id="KW-0548">Nucleotidyltransferase</keyword>
<evidence type="ECO:0000256" key="5">
    <source>
        <dbReference type="ARBA" id="ARBA00022679"/>
    </source>
</evidence>
<name>E7A911_HELFC</name>
<keyword evidence="7 11" id="KW-0804">Transcription</keyword>
<evidence type="ECO:0000256" key="4">
    <source>
        <dbReference type="ARBA" id="ARBA00022478"/>
    </source>
</evidence>
<evidence type="ECO:0000256" key="1">
    <source>
        <dbReference type="ARBA" id="ARBA00006711"/>
    </source>
</evidence>
<evidence type="ECO:0000256" key="10">
    <source>
        <dbReference type="ARBA" id="ARBA00048552"/>
    </source>
</evidence>
<dbReference type="Pfam" id="PF01192">
    <property type="entry name" value="RNA_pol_Rpb6"/>
    <property type="match status" value="1"/>
</dbReference>
<dbReference type="InterPro" id="IPR006110">
    <property type="entry name" value="Pol_omega/Rpo6/RPB6"/>
</dbReference>
<evidence type="ECO:0000256" key="2">
    <source>
        <dbReference type="ARBA" id="ARBA00012418"/>
    </source>
</evidence>
<evidence type="ECO:0000256" key="8">
    <source>
        <dbReference type="ARBA" id="ARBA00029924"/>
    </source>
</evidence>
<reference evidence="12 13" key="1">
    <citation type="journal article" date="2011" name="Genome Biol. Evol.">
        <title>Comparative whole genome sequence analysis of the carcinogenic bacterial model pathogen Helicobacter felis.</title>
        <authorList>
            <person name="Arnold I.C."/>
            <person name="Zigova Z."/>
            <person name="Holden M."/>
            <person name="Lawley T.D."/>
            <person name="Rad R."/>
            <person name="Dougan G."/>
            <person name="Falkow S."/>
            <person name="Bentley S.D."/>
            <person name="Muller A."/>
        </authorList>
    </citation>
    <scope>NUCLEOTIDE SEQUENCE [LARGE SCALE GENOMIC DNA]</scope>
    <source>
        <strain evidence="13">ATCC 49179 / CCUG 28539 / NCTC 12436 / CS1</strain>
    </source>
</reference>
<dbReference type="GO" id="GO:0003899">
    <property type="term" value="F:DNA-directed RNA polymerase activity"/>
    <property type="evidence" value="ECO:0007669"/>
    <property type="project" value="UniProtKB-UniRule"/>
</dbReference>
<dbReference type="InterPro" id="IPR036161">
    <property type="entry name" value="RPB6/omega-like_sf"/>
</dbReference>
<dbReference type="HAMAP" id="MF_00366">
    <property type="entry name" value="RNApol_bact_RpoZ"/>
    <property type="match status" value="1"/>
</dbReference>
<dbReference type="EC" id="2.7.7.6" evidence="2 11"/>
<dbReference type="SUPFAM" id="SSF63562">
    <property type="entry name" value="RPB6/omega subunit-like"/>
    <property type="match status" value="1"/>
</dbReference>
<evidence type="ECO:0000256" key="7">
    <source>
        <dbReference type="ARBA" id="ARBA00023163"/>
    </source>
</evidence>
<dbReference type="InterPro" id="IPR003716">
    <property type="entry name" value="DNA-dir_RNA_pol_omega"/>
</dbReference>
<dbReference type="EMBL" id="FQ670179">
    <property type="protein sequence ID" value="CBY82447.1"/>
    <property type="molecule type" value="Genomic_DNA"/>
</dbReference>
<organism evidence="12 13">
    <name type="scientific">Helicobacter felis (strain ATCC 49179 / CCUG 28539 / NCTC 12436 / CS1)</name>
    <dbReference type="NCBI Taxonomy" id="936155"/>
    <lineage>
        <taxon>Bacteria</taxon>
        <taxon>Pseudomonadati</taxon>
        <taxon>Campylobacterota</taxon>
        <taxon>Epsilonproteobacteria</taxon>
        <taxon>Campylobacterales</taxon>
        <taxon>Helicobacteraceae</taxon>
        <taxon>Helicobacter</taxon>
    </lineage>
</organism>
<evidence type="ECO:0000313" key="13">
    <source>
        <dbReference type="Proteomes" id="UP000007934"/>
    </source>
</evidence>
<dbReference type="RefSeq" id="WP_013468818.1">
    <property type="nucleotide sequence ID" value="NC_014810.2"/>
</dbReference>
<dbReference type="SMART" id="SM01409">
    <property type="entry name" value="RNA_pol_Rpb6"/>
    <property type="match status" value="1"/>
</dbReference>
<protein>
    <recommendedName>
        <fullName evidence="3 11">DNA-directed RNA polymerase subunit omega</fullName>
        <shortName evidence="11">RNAP omega subunit</shortName>
        <ecNumber evidence="2 11">2.7.7.6</ecNumber>
    </recommendedName>
    <alternativeName>
        <fullName evidence="9 11">RNA polymerase omega subunit</fullName>
    </alternativeName>
    <alternativeName>
        <fullName evidence="8 11">Transcriptase subunit omega</fullName>
    </alternativeName>
</protein>
<keyword evidence="5 11" id="KW-0808">Transferase</keyword>
<gene>
    <name evidence="11 12" type="primary">rpoZ</name>
    <name evidence="12" type="ordered locus">Hfelis_03630</name>
</gene>
<comment type="similarity">
    <text evidence="1 11">Belongs to the RNA polymerase subunit omega family.</text>
</comment>
<keyword evidence="13" id="KW-1185">Reference proteome</keyword>
<dbReference type="eggNOG" id="COG1758">
    <property type="taxonomic scope" value="Bacteria"/>
</dbReference>
<dbReference type="GO" id="GO:0006351">
    <property type="term" value="P:DNA-templated transcription"/>
    <property type="evidence" value="ECO:0007669"/>
    <property type="project" value="UniProtKB-UniRule"/>
</dbReference>
<evidence type="ECO:0000256" key="3">
    <source>
        <dbReference type="ARBA" id="ARBA00013725"/>
    </source>
</evidence>
<dbReference type="NCBIfam" id="NF001579">
    <property type="entry name" value="PRK00392.6-2"/>
    <property type="match status" value="1"/>
</dbReference>
<sequence>MRTEEIVARALARVDNDRYVLSNLIFTRVKQLGAGAKPLLPKINLKEYKPTDIALLEIAEGKINLECIETRY</sequence>
<dbReference type="HOGENOM" id="CLU_125406_3_0_7"/>
<comment type="catalytic activity">
    <reaction evidence="10 11">
        <text>RNA(n) + a ribonucleoside 5'-triphosphate = RNA(n+1) + diphosphate</text>
        <dbReference type="Rhea" id="RHEA:21248"/>
        <dbReference type="Rhea" id="RHEA-COMP:14527"/>
        <dbReference type="Rhea" id="RHEA-COMP:17342"/>
        <dbReference type="ChEBI" id="CHEBI:33019"/>
        <dbReference type="ChEBI" id="CHEBI:61557"/>
        <dbReference type="ChEBI" id="CHEBI:140395"/>
        <dbReference type="EC" id="2.7.7.6"/>
    </reaction>
</comment>
<dbReference type="GO" id="GO:0000428">
    <property type="term" value="C:DNA-directed RNA polymerase complex"/>
    <property type="evidence" value="ECO:0007669"/>
    <property type="project" value="UniProtKB-KW"/>
</dbReference>
<keyword evidence="4 11" id="KW-0240">DNA-directed RNA polymerase</keyword>
<dbReference type="GeneID" id="36134361"/>
<dbReference type="Proteomes" id="UP000007934">
    <property type="component" value="Chromosome"/>
</dbReference>
<dbReference type="KEGG" id="hfe:HFELIS_03630"/>
<evidence type="ECO:0000256" key="11">
    <source>
        <dbReference type="HAMAP-Rule" id="MF_00366"/>
    </source>
</evidence>
<dbReference type="Gene3D" id="3.90.940.10">
    <property type="match status" value="1"/>
</dbReference>
<dbReference type="AlphaFoldDB" id="E7A911"/>
<evidence type="ECO:0000256" key="6">
    <source>
        <dbReference type="ARBA" id="ARBA00022695"/>
    </source>
</evidence>
<dbReference type="OrthoDB" id="5334728at2"/>
<evidence type="ECO:0000256" key="9">
    <source>
        <dbReference type="ARBA" id="ARBA00030998"/>
    </source>
</evidence>
<proteinExistence type="inferred from homology"/>
<dbReference type="GO" id="GO:0003677">
    <property type="term" value="F:DNA binding"/>
    <property type="evidence" value="ECO:0007669"/>
    <property type="project" value="UniProtKB-UniRule"/>
</dbReference>
<accession>E7A911</accession>
<dbReference type="STRING" id="936155.HFELIS_03630"/>
<comment type="function">
    <text evidence="11">Promotes RNA polymerase assembly. Latches the N- and C-terminal regions of the beta' subunit thereby facilitating its interaction with the beta and alpha subunits.</text>
</comment>